<proteinExistence type="predicted"/>
<evidence type="ECO:0000313" key="3">
    <source>
        <dbReference type="Proteomes" id="UP001501204"/>
    </source>
</evidence>
<feature type="compositionally biased region" description="Basic and acidic residues" evidence="1">
    <location>
        <begin position="98"/>
        <end position="109"/>
    </location>
</feature>
<comment type="caution">
    <text evidence="2">The sequence shown here is derived from an EMBL/GenBank/DDBJ whole genome shotgun (WGS) entry which is preliminary data.</text>
</comment>
<organism evidence="2 3">
    <name type="scientific">Kocuria aegyptia</name>
    <dbReference type="NCBI Taxonomy" id="330943"/>
    <lineage>
        <taxon>Bacteria</taxon>
        <taxon>Bacillati</taxon>
        <taxon>Actinomycetota</taxon>
        <taxon>Actinomycetes</taxon>
        <taxon>Micrococcales</taxon>
        <taxon>Micrococcaceae</taxon>
        <taxon>Kocuria</taxon>
    </lineage>
</organism>
<evidence type="ECO:0000313" key="2">
    <source>
        <dbReference type="EMBL" id="GAA1751644.1"/>
    </source>
</evidence>
<gene>
    <name evidence="2" type="ORF">GCM10009767_08300</name>
</gene>
<keyword evidence="3" id="KW-1185">Reference proteome</keyword>
<accession>A0ABP4WFH7</accession>
<reference evidence="3" key="1">
    <citation type="journal article" date="2019" name="Int. J. Syst. Evol. Microbiol.">
        <title>The Global Catalogue of Microorganisms (GCM) 10K type strain sequencing project: providing services to taxonomists for standard genome sequencing and annotation.</title>
        <authorList>
            <consortium name="The Broad Institute Genomics Platform"/>
            <consortium name="The Broad Institute Genome Sequencing Center for Infectious Disease"/>
            <person name="Wu L."/>
            <person name="Ma J."/>
        </authorList>
    </citation>
    <scope>NUCLEOTIDE SEQUENCE [LARGE SCALE GENOMIC DNA]</scope>
    <source>
        <strain evidence="3">JCM 14735</strain>
    </source>
</reference>
<feature type="region of interest" description="Disordered" evidence="1">
    <location>
        <begin position="72"/>
        <end position="109"/>
    </location>
</feature>
<name>A0ABP4WFH7_9MICC</name>
<dbReference type="Proteomes" id="UP001501204">
    <property type="component" value="Unassembled WGS sequence"/>
</dbReference>
<evidence type="ECO:0000256" key="1">
    <source>
        <dbReference type="SAM" id="MobiDB-lite"/>
    </source>
</evidence>
<dbReference type="RefSeq" id="WP_344120069.1">
    <property type="nucleotide sequence ID" value="NZ_BAAAOA010000010.1"/>
</dbReference>
<sequence>MDDDAVGRRQAHLVREAIEAAGIEVGQLWMHYFSVGGEAGEMEIDAFLHHSLTLPVLQWDLLAHATNELLDQQRPTRIPQASDLLDHDDPDDAGQDQHGTRDQDTTEEP</sequence>
<protein>
    <submittedName>
        <fullName evidence="2">Uncharacterized protein</fullName>
    </submittedName>
</protein>
<dbReference type="EMBL" id="BAAAOA010000010">
    <property type="protein sequence ID" value="GAA1751644.1"/>
    <property type="molecule type" value="Genomic_DNA"/>
</dbReference>